<dbReference type="EMBL" id="BAAARW010000012">
    <property type="protein sequence ID" value="GAA2424068.1"/>
    <property type="molecule type" value="Genomic_DNA"/>
</dbReference>
<dbReference type="PANTHER" id="PTHR47505">
    <property type="entry name" value="DNA UTILIZATION PROTEIN YHGH"/>
    <property type="match status" value="1"/>
</dbReference>
<name>A0ABP5WE61_9ACTN</name>
<dbReference type="InterPro" id="IPR029057">
    <property type="entry name" value="PRTase-like"/>
</dbReference>
<dbReference type="PANTHER" id="PTHR47505:SF1">
    <property type="entry name" value="DNA UTILIZATION PROTEIN YHGH"/>
    <property type="match status" value="1"/>
</dbReference>
<evidence type="ECO:0000259" key="2">
    <source>
        <dbReference type="Pfam" id="PF00156"/>
    </source>
</evidence>
<dbReference type="Pfam" id="PF00156">
    <property type="entry name" value="Pribosyltran"/>
    <property type="match status" value="1"/>
</dbReference>
<accession>A0ABP5WE61</accession>
<sequence length="231" mass="24308">MKFLSDLLDLLLPQTCAGCGRPSALLCATCLAFLTGAPARYVRPNAELSRCWAVASYQGPVRAVIVAHKEHGRTPLAAPLGTALAKAIKTAVPSDEQCAVVWIPSSHRSIRARGHDPTRRMAAAAVDELRRAGTPVTALQALRHRREVADQASLSAVQRAANLAGALEPSPNVPLSGRRVVLVDDVITTGATLTEGARALRTAGARILAAATVAATPTHQEKTKPPTRHPP</sequence>
<comment type="caution">
    <text evidence="3">The sequence shown here is derived from an EMBL/GenBank/DDBJ whole genome shotgun (WGS) entry which is preliminary data.</text>
</comment>
<evidence type="ECO:0000256" key="1">
    <source>
        <dbReference type="ARBA" id="ARBA00008007"/>
    </source>
</evidence>
<gene>
    <name evidence="3" type="ORF">GCM10010191_40310</name>
</gene>
<organism evidence="3 4">
    <name type="scientific">Actinomadura vinacea</name>
    <dbReference type="NCBI Taxonomy" id="115336"/>
    <lineage>
        <taxon>Bacteria</taxon>
        <taxon>Bacillati</taxon>
        <taxon>Actinomycetota</taxon>
        <taxon>Actinomycetes</taxon>
        <taxon>Streptosporangiales</taxon>
        <taxon>Thermomonosporaceae</taxon>
        <taxon>Actinomadura</taxon>
    </lineage>
</organism>
<dbReference type="InterPro" id="IPR000836">
    <property type="entry name" value="PRTase_dom"/>
</dbReference>
<protein>
    <recommendedName>
        <fullName evidence="2">Phosphoribosyltransferase domain-containing protein</fullName>
    </recommendedName>
</protein>
<dbReference type="Proteomes" id="UP001501231">
    <property type="component" value="Unassembled WGS sequence"/>
</dbReference>
<dbReference type="Gene3D" id="3.40.50.2020">
    <property type="match status" value="1"/>
</dbReference>
<reference evidence="4" key="1">
    <citation type="journal article" date="2019" name="Int. J. Syst. Evol. Microbiol.">
        <title>The Global Catalogue of Microorganisms (GCM) 10K type strain sequencing project: providing services to taxonomists for standard genome sequencing and annotation.</title>
        <authorList>
            <consortium name="The Broad Institute Genomics Platform"/>
            <consortium name="The Broad Institute Genome Sequencing Center for Infectious Disease"/>
            <person name="Wu L."/>
            <person name="Ma J."/>
        </authorList>
    </citation>
    <scope>NUCLEOTIDE SEQUENCE [LARGE SCALE GENOMIC DNA]</scope>
    <source>
        <strain evidence="4">JCM 3325</strain>
    </source>
</reference>
<evidence type="ECO:0000313" key="4">
    <source>
        <dbReference type="Proteomes" id="UP001501231"/>
    </source>
</evidence>
<keyword evidence="4" id="KW-1185">Reference proteome</keyword>
<comment type="similarity">
    <text evidence="1">Belongs to the ComF/GntX family.</text>
</comment>
<dbReference type="CDD" id="cd06223">
    <property type="entry name" value="PRTases_typeI"/>
    <property type="match status" value="1"/>
</dbReference>
<feature type="domain" description="Phosphoribosyltransferase" evidence="2">
    <location>
        <begin position="145"/>
        <end position="222"/>
    </location>
</feature>
<dbReference type="InterPro" id="IPR051910">
    <property type="entry name" value="ComF/GntX_DNA_util-trans"/>
</dbReference>
<dbReference type="SUPFAM" id="SSF53271">
    <property type="entry name" value="PRTase-like"/>
    <property type="match status" value="1"/>
</dbReference>
<dbReference type="RefSeq" id="WP_344590613.1">
    <property type="nucleotide sequence ID" value="NZ_BAAARW010000012.1"/>
</dbReference>
<proteinExistence type="inferred from homology"/>
<evidence type="ECO:0000313" key="3">
    <source>
        <dbReference type="EMBL" id="GAA2424068.1"/>
    </source>
</evidence>